<dbReference type="EMBL" id="CAVMJV010000008">
    <property type="protein sequence ID" value="CAK5035726.1"/>
    <property type="molecule type" value="Genomic_DNA"/>
</dbReference>
<accession>A0ACB0Y915</accession>
<comment type="caution">
    <text evidence="1">The sequence shown here is derived from an EMBL/GenBank/DDBJ whole genome shotgun (WGS) entry which is preliminary data.</text>
</comment>
<reference evidence="1" key="1">
    <citation type="submission" date="2023-11" db="EMBL/GenBank/DDBJ databases">
        <authorList>
            <person name="Poullet M."/>
        </authorList>
    </citation>
    <scope>NUCLEOTIDE SEQUENCE</scope>
    <source>
        <strain evidence="1">E1834</strain>
    </source>
</reference>
<evidence type="ECO:0000313" key="1">
    <source>
        <dbReference type="EMBL" id="CAK5035726.1"/>
    </source>
</evidence>
<gene>
    <name evidence="1" type="ORF">MENTE1834_LOCUS8797</name>
</gene>
<sequence>MNYLRSQRMIYASRTRKRMFCPCPNRIRILESQNLICNIARLTFLLLNFLFPLFCRIPS</sequence>
<organism evidence="1 2">
    <name type="scientific">Meloidogyne enterolobii</name>
    <name type="common">Root-knot nematode worm</name>
    <name type="synonym">Meloidogyne mayaguensis</name>
    <dbReference type="NCBI Taxonomy" id="390850"/>
    <lineage>
        <taxon>Eukaryota</taxon>
        <taxon>Metazoa</taxon>
        <taxon>Ecdysozoa</taxon>
        <taxon>Nematoda</taxon>
        <taxon>Chromadorea</taxon>
        <taxon>Rhabditida</taxon>
        <taxon>Tylenchina</taxon>
        <taxon>Tylenchomorpha</taxon>
        <taxon>Tylenchoidea</taxon>
        <taxon>Meloidogynidae</taxon>
        <taxon>Meloidogyninae</taxon>
        <taxon>Meloidogyne</taxon>
    </lineage>
</organism>
<proteinExistence type="predicted"/>
<dbReference type="Proteomes" id="UP001497535">
    <property type="component" value="Unassembled WGS sequence"/>
</dbReference>
<keyword evidence="2" id="KW-1185">Reference proteome</keyword>
<evidence type="ECO:0000313" key="2">
    <source>
        <dbReference type="Proteomes" id="UP001497535"/>
    </source>
</evidence>
<protein>
    <submittedName>
        <fullName evidence="1">Uncharacterized protein</fullName>
    </submittedName>
</protein>
<name>A0ACB0Y915_MELEN</name>